<evidence type="ECO:0000313" key="2">
    <source>
        <dbReference type="Proteomes" id="UP001305779"/>
    </source>
</evidence>
<name>A0ABR0EWM3_ZASCE</name>
<dbReference type="Proteomes" id="UP001305779">
    <property type="component" value="Unassembled WGS sequence"/>
</dbReference>
<sequence>MYLRTPRTVPARHQANSLLSSIITAHGPLQTFNSLTEIRCKFAFHGNALELKGYGPKTRLPSITIYPQHQDPLNTTLPWTISTNLGDGDPTDRWIFTPKRVWIENAKGELLEELNDPRESCEGHVLTTKWNDLQLCYFLSYAMYNYLTMPWLFTRPDFSTTELPPHIEANHPDPTRPLLVTHPTDFPTHTRTQTFYFGAKDSLLKRFDYEVDIFGGVAAHYVFDYKRVKGTGLVFPSVRRVVGRNGETGEVRWGGQTAFWVQYLELGVVDGEGRVWGEVERVM</sequence>
<proteinExistence type="predicted"/>
<keyword evidence="2" id="KW-1185">Reference proteome</keyword>
<protein>
    <submittedName>
        <fullName evidence="1">Uncharacterized protein</fullName>
    </submittedName>
</protein>
<organism evidence="1 2">
    <name type="scientific">Zasmidium cellare</name>
    <name type="common">Wine cellar mold</name>
    <name type="synonym">Racodium cellare</name>
    <dbReference type="NCBI Taxonomy" id="395010"/>
    <lineage>
        <taxon>Eukaryota</taxon>
        <taxon>Fungi</taxon>
        <taxon>Dikarya</taxon>
        <taxon>Ascomycota</taxon>
        <taxon>Pezizomycotina</taxon>
        <taxon>Dothideomycetes</taxon>
        <taxon>Dothideomycetidae</taxon>
        <taxon>Mycosphaerellales</taxon>
        <taxon>Mycosphaerellaceae</taxon>
        <taxon>Zasmidium</taxon>
    </lineage>
</organism>
<gene>
    <name evidence="1" type="ORF">PRZ48_003719</name>
</gene>
<evidence type="ECO:0000313" key="1">
    <source>
        <dbReference type="EMBL" id="KAK4505754.1"/>
    </source>
</evidence>
<comment type="caution">
    <text evidence="1">The sequence shown here is derived from an EMBL/GenBank/DDBJ whole genome shotgun (WGS) entry which is preliminary data.</text>
</comment>
<reference evidence="1 2" key="1">
    <citation type="journal article" date="2023" name="G3 (Bethesda)">
        <title>A chromosome-level genome assembly of Zasmidium syzygii isolated from banana leaves.</title>
        <authorList>
            <person name="van Westerhoven A.C."/>
            <person name="Mehrabi R."/>
            <person name="Talebi R."/>
            <person name="Steentjes M.B.F."/>
            <person name="Corcolon B."/>
            <person name="Chong P.A."/>
            <person name="Kema G.H.J."/>
            <person name="Seidl M.F."/>
        </authorList>
    </citation>
    <scope>NUCLEOTIDE SEQUENCE [LARGE SCALE GENOMIC DNA]</scope>
    <source>
        <strain evidence="1 2">P124</strain>
    </source>
</reference>
<accession>A0ABR0EWM3</accession>
<dbReference type="EMBL" id="JAXOVC010000002">
    <property type="protein sequence ID" value="KAK4505754.1"/>
    <property type="molecule type" value="Genomic_DNA"/>
</dbReference>